<dbReference type="Gene3D" id="3.30.450.40">
    <property type="match status" value="2"/>
</dbReference>
<dbReference type="RefSeq" id="WP_271887337.1">
    <property type="nucleotide sequence ID" value="NZ_JAQBIE010000002.1"/>
</dbReference>
<dbReference type="Proteomes" id="UP001165641">
    <property type="component" value="Unassembled WGS sequence"/>
</dbReference>
<evidence type="ECO:0000313" key="7">
    <source>
        <dbReference type="Proteomes" id="UP001165641"/>
    </source>
</evidence>
<dbReference type="SMART" id="SM00346">
    <property type="entry name" value="HTH_ICLR"/>
    <property type="match status" value="1"/>
</dbReference>
<reference evidence="6" key="1">
    <citation type="submission" date="2022-12" db="EMBL/GenBank/DDBJ databases">
        <title>Paracoccus onchidii sp. nov., isolated from a marine invertebrate from the South China Sea.</title>
        <authorList>
            <person name="Xu S."/>
            <person name="Liu Z."/>
            <person name="Xu Y."/>
        </authorList>
    </citation>
    <scope>NUCLEOTIDE SEQUENCE</scope>
    <source>
        <strain evidence="6">Z330</strain>
    </source>
</reference>
<organism evidence="6 7">
    <name type="scientific">Paracoccus onchidii</name>
    <dbReference type="NCBI Taxonomy" id="3017813"/>
    <lineage>
        <taxon>Bacteria</taxon>
        <taxon>Pseudomonadati</taxon>
        <taxon>Pseudomonadota</taxon>
        <taxon>Alphaproteobacteria</taxon>
        <taxon>Rhodobacterales</taxon>
        <taxon>Paracoccaceae</taxon>
        <taxon>Paracoccus</taxon>
    </lineage>
</organism>
<dbReference type="Pfam" id="PF01614">
    <property type="entry name" value="IclR_C"/>
    <property type="match status" value="2"/>
</dbReference>
<feature type="domain" description="IclR-ED" evidence="5">
    <location>
        <begin position="82"/>
        <end position="229"/>
    </location>
</feature>
<accession>A0ABT4ZAB8</accession>
<proteinExistence type="predicted"/>
<keyword evidence="2" id="KW-0238">DNA-binding</keyword>
<sequence length="229" mass="25301">MANASASPAQAGERRGRDSVRSALRAFSIIELFRPQRQRLSMKEISDALDLPSSTTVRLVQTLEGEHYIRKCEDGLYAPGGRMMRIALSLTQFSGLTEIIQPHLQKLRDLTKETVCFAQLASPDEVVYLLQSDSPMAIRHVRWVGERVPVKGTVIGSVLTGNCEQGKTQSSRATFERDVTAIAMPVYARDGAVLGGINITGPSFRISDDDIIRMSELLRDEVGQIEIKL</sequence>
<evidence type="ECO:0000259" key="5">
    <source>
        <dbReference type="PROSITE" id="PS51078"/>
    </source>
</evidence>
<comment type="caution">
    <text evidence="6">The sequence shown here is derived from an EMBL/GenBank/DDBJ whole genome shotgun (WGS) entry which is preliminary data.</text>
</comment>
<dbReference type="Gene3D" id="1.10.10.10">
    <property type="entry name" value="Winged helix-like DNA-binding domain superfamily/Winged helix DNA-binding domain"/>
    <property type="match status" value="1"/>
</dbReference>
<dbReference type="PROSITE" id="PS51078">
    <property type="entry name" value="ICLR_ED"/>
    <property type="match status" value="1"/>
</dbReference>
<protein>
    <submittedName>
        <fullName evidence="6">IclR family transcriptional regulator</fullName>
    </submittedName>
</protein>
<dbReference type="InterPro" id="IPR036388">
    <property type="entry name" value="WH-like_DNA-bd_sf"/>
</dbReference>
<keyword evidence="7" id="KW-1185">Reference proteome</keyword>
<evidence type="ECO:0000256" key="1">
    <source>
        <dbReference type="ARBA" id="ARBA00023015"/>
    </source>
</evidence>
<dbReference type="InterPro" id="IPR050707">
    <property type="entry name" value="HTH_MetabolicPath_Reg"/>
</dbReference>
<keyword evidence="1" id="KW-0805">Transcription regulation</keyword>
<dbReference type="InterPro" id="IPR036390">
    <property type="entry name" value="WH_DNA-bd_sf"/>
</dbReference>
<dbReference type="InterPro" id="IPR014757">
    <property type="entry name" value="Tscrpt_reg_IclR_C"/>
</dbReference>
<evidence type="ECO:0000256" key="3">
    <source>
        <dbReference type="ARBA" id="ARBA00023163"/>
    </source>
</evidence>
<feature type="domain" description="HTH iclR-type" evidence="4">
    <location>
        <begin position="20"/>
        <end position="81"/>
    </location>
</feature>
<dbReference type="PANTHER" id="PTHR30136">
    <property type="entry name" value="HELIX-TURN-HELIX TRANSCRIPTIONAL REGULATOR, ICLR FAMILY"/>
    <property type="match status" value="1"/>
</dbReference>
<keyword evidence="3" id="KW-0804">Transcription</keyword>
<dbReference type="PROSITE" id="PS51077">
    <property type="entry name" value="HTH_ICLR"/>
    <property type="match status" value="1"/>
</dbReference>
<dbReference type="SUPFAM" id="SSF55781">
    <property type="entry name" value="GAF domain-like"/>
    <property type="match status" value="1"/>
</dbReference>
<dbReference type="Pfam" id="PF09339">
    <property type="entry name" value="HTH_IclR"/>
    <property type="match status" value="1"/>
</dbReference>
<evidence type="ECO:0000256" key="2">
    <source>
        <dbReference type="ARBA" id="ARBA00023125"/>
    </source>
</evidence>
<dbReference type="EMBL" id="JAQBIE010000002">
    <property type="protein sequence ID" value="MDB6176202.1"/>
    <property type="molecule type" value="Genomic_DNA"/>
</dbReference>
<dbReference type="InterPro" id="IPR005471">
    <property type="entry name" value="Tscrpt_reg_IclR_N"/>
</dbReference>
<name>A0ABT4ZAB8_9RHOB</name>
<dbReference type="SUPFAM" id="SSF46785">
    <property type="entry name" value="Winged helix' DNA-binding domain"/>
    <property type="match status" value="1"/>
</dbReference>
<evidence type="ECO:0000259" key="4">
    <source>
        <dbReference type="PROSITE" id="PS51077"/>
    </source>
</evidence>
<gene>
    <name evidence="6" type="ORF">PAF17_01635</name>
</gene>
<dbReference type="InterPro" id="IPR029016">
    <property type="entry name" value="GAF-like_dom_sf"/>
</dbReference>
<dbReference type="PANTHER" id="PTHR30136:SF24">
    <property type="entry name" value="HTH-TYPE TRANSCRIPTIONAL REPRESSOR ALLR"/>
    <property type="match status" value="1"/>
</dbReference>
<evidence type="ECO:0000313" key="6">
    <source>
        <dbReference type="EMBL" id="MDB6176202.1"/>
    </source>
</evidence>